<feature type="transmembrane region" description="Helical" evidence="1">
    <location>
        <begin position="27"/>
        <end position="51"/>
    </location>
</feature>
<keyword evidence="1" id="KW-1133">Transmembrane helix</keyword>
<evidence type="ECO:0000313" key="3">
    <source>
        <dbReference type="Proteomes" id="UP000255355"/>
    </source>
</evidence>
<evidence type="ECO:0000313" key="2">
    <source>
        <dbReference type="EMBL" id="RDI43602.1"/>
    </source>
</evidence>
<dbReference type="EMBL" id="QQAZ01000020">
    <property type="protein sequence ID" value="RDI43602.1"/>
    <property type="molecule type" value="Genomic_DNA"/>
</dbReference>
<reference evidence="2 3" key="1">
    <citation type="submission" date="2018-07" db="EMBL/GenBank/DDBJ databases">
        <title>Genomic Encyclopedia of Type Strains, Phase IV (KMG-IV): sequencing the most valuable type-strain genomes for metagenomic binning, comparative biology and taxonomic classification.</title>
        <authorList>
            <person name="Goeker M."/>
        </authorList>
    </citation>
    <scope>NUCLEOTIDE SEQUENCE [LARGE SCALE GENOMIC DNA]</scope>
    <source>
        <strain evidence="2 3">DSM 44952</strain>
    </source>
</reference>
<organism evidence="2 3">
    <name type="scientific">Nocardia mexicana</name>
    <dbReference type="NCBI Taxonomy" id="279262"/>
    <lineage>
        <taxon>Bacteria</taxon>
        <taxon>Bacillati</taxon>
        <taxon>Actinomycetota</taxon>
        <taxon>Actinomycetes</taxon>
        <taxon>Mycobacteriales</taxon>
        <taxon>Nocardiaceae</taxon>
        <taxon>Nocardia</taxon>
    </lineage>
</organism>
<proteinExistence type="predicted"/>
<keyword evidence="3" id="KW-1185">Reference proteome</keyword>
<dbReference type="STRING" id="1210089.GCA_001613165_06094"/>
<keyword evidence="1" id="KW-0812">Transmembrane</keyword>
<protein>
    <submittedName>
        <fullName evidence="2">Uncharacterized protein</fullName>
    </submittedName>
</protein>
<evidence type="ECO:0000256" key="1">
    <source>
        <dbReference type="SAM" id="Phobius"/>
    </source>
</evidence>
<dbReference type="AlphaFoldDB" id="A0A370GII3"/>
<keyword evidence="1" id="KW-0472">Membrane</keyword>
<name>A0A370GII3_9NOCA</name>
<feature type="transmembrane region" description="Helical" evidence="1">
    <location>
        <begin position="58"/>
        <end position="83"/>
    </location>
</feature>
<comment type="caution">
    <text evidence="2">The sequence shown here is derived from an EMBL/GenBank/DDBJ whole genome shotgun (WGS) entry which is preliminary data.</text>
</comment>
<sequence length="103" mass="11255">MNDSAEFVRTEIRQGISHLNSTRPMVWLGNISFAFCLIQFPVMVMVTRLVLACRQFGFLGWLACAVLCLGLSVAAPAAIYHWVDVPIMRRFGGSCGCGCAAGR</sequence>
<accession>A0A370GII3</accession>
<gene>
    <name evidence="2" type="ORF">DFR68_12069</name>
</gene>
<dbReference type="Proteomes" id="UP000255355">
    <property type="component" value="Unassembled WGS sequence"/>
</dbReference>